<dbReference type="InterPro" id="IPR014362">
    <property type="entry name" value="Glu_DH"/>
</dbReference>
<dbReference type="RefSeq" id="XP_018318490.1">
    <property type="nucleotide sequence ID" value="XM_018462988.2"/>
</dbReference>
<evidence type="ECO:0000256" key="1">
    <source>
        <dbReference type="ARBA" id="ARBA00006382"/>
    </source>
</evidence>
<dbReference type="SUPFAM" id="SSF53223">
    <property type="entry name" value="Aminoacid dehydrogenase-like, N-terminal domain"/>
    <property type="match status" value="1"/>
</dbReference>
<evidence type="ECO:0000256" key="4">
    <source>
        <dbReference type="PIRSR" id="PIRSR000185-3"/>
    </source>
</evidence>
<feature type="domain" description="Glutamate/phenylalanine/leucine/valine/L-tryptophan dehydrogenase C-terminal" evidence="5">
    <location>
        <begin position="266"/>
        <end position="531"/>
    </location>
</feature>
<dbReference type="Pfam" id="PF02812">
    <property type="entry name" value="ELFV_dehydrog_N"/>
    <property type="match status" value="1"/>
</dbReference>
<dbReference type="GO" id="GO:0006538">
    <property type="term" value="P:L-glutamate catabolic process"/>
    <property type="evidence" value="ECO:0007669"/>
    <property type="project" value="TreeGrafter"/>
</dbReference>
<accession>A0A1W4WER3</accession>
<dbReference type="GO" id="GO:0005739">
    <property type="term" value="C:mitochondrion"/>
    <property type="evidence" value="ECO:0007669"/>
    <property type="project" value="TreeGrafter"/>
</dbReference>
<proteinExistence type="inferred from homology"/>
<dbReference type="STRING" id="224129.A0A1W4WER3"/>
<keyword evidence="6" id="KW-1185">Reference proteome</keyword>
<dbReference type="AlphaFoldDB" id="A0A1W4WER3"/>
<dbReference type="SUPFAM" id="SSF51735">
    <property type="entry name" value="NAD(P)-binding Rossmann-fold domains"/>
    <property type="match status" value="1"/>
</dbReference>
<dbReference type="InterPro" id="IPR006096">
    <property type="entry name" value="Glu/Leu/Phe/Val/Trp_DH_C"/>
</dbReference>
<dbReference type="Gene3D" id="3.40.50.10860">
    <property type="entry name" value="Leucine Dehydrogenase, chain A, domain 1"/>
    <property type="match status" value="1"/>
</dbReference>
<protein>
    <recommendedName>
        <fullName evidence="3">Glutamate dehydrogenase</fullName>
    </recommendedName>
</protein>
<dbReference type="InParanoid" id="A0A1W4WER3"/>
<evidence type="ECO:0000313" key="6">
    <source>
        <dbReference type="Proteomes" id="UP000192223"/>
    </source>
</evidence>
<dbReference type="OrthoDB" id="6718861at2759"/>
<dbReference type="Gene3D" id="3.40.50.720">
    <property type="entry name" value="NAD(P)-binding Rossmann-like Domain"/>
    <property type="match status" value="1"/>
</dbReference>
<dbReference type="PANTHER" id="PTHR11606">
    <property type="entry name" value="GLUTAMATE DEHYDROGENASE"/>
    <property type="match status" value="1"/>
</dbReference>
<evidence type="ECO:0000256" key="2">
    <source>
        <dbReference type="ARBA" id="ARBA00023002"/>
    </source>
</evidence>
<dbReference type="Proteomes" id="UP000192223">
    <property type="component" value="Unplaced"/>
</dbReference>
<sequence>MKFILDFFVRPCHRRFYSRNHPYDFPEKLRDAFYCANAFLVDSVRWYKHTAIEHVYSDLVNEVRRKNPSLPVEEARQTVKDLIDAGDVCSSVLEINCRVKLQDGRKRVVKGYRVQNSSLLSNQTPCIGGLRLLRNEQKHELRGLAILTSQRNACMRIPLLGSHGSILIDPNEFKRDDTKEILQKYTSELYKRNFCGNAIDIFEPDIGTSCEEMEWIANTPNTDTNCIPSSFVIGKPDSFVNSVGNYNEILKDTIAYTLELFLNDEKIMKTIELETGLKNKSFILQGLGKYGYLIGSKLQEEGAICVGIDDNDCFTYYYDGLDIDSAYSHKQKFGTLKDFHFKTKPYHSDSILNEECDLLVLAGKQNGLVYNIADKLQAKVIVEAAYGAITPTSHKILIGTNKLIIPDIVTNGGFAVLSYMEHLKNVDYVEKGEITQRFSDSIKDYYVMVCPREEAKLIVNFSGNIVQYPNDIFPETLSETELIKGIIEGSLNQAVKEVLATAKHYKLGLDFRTAAHCKALLQTYKHIFESQLY</sequence>
<dbReference type="GO" id="GO:0004352">
    <property type="term" value="F:glutamate dehydrogenase (NAD+) activity"/>
    <property type="evidence" value="ECO:0007669"/>
    <property type="project" value="TreeGrafter"/>
</dbReference>
<comment type="similarity">
    <text evidence="1 3">Belongs to the Glu/Leu/Phe/Val dehydrogenases family.</text>
</comment>
<dbReference type="PANTHER" id="PTHR11606:SF13">
    <property type="entry name" value="GLUTAMATE DEHYDROGENASE 1, MITOCHONDRIAL"/>
    <property type="match status" value="1"/>
</dbReference>
<reference evidence="7" key="1">
    <citation type="submission" date="2025-08" db="UniProtKB">
        <authorList>
            <consortium name="RefSeq"/>
        </authorList>
    </citation>
    <scope>IDENTIFICATION</scope>
    <source>
        <tissue evidence="7">Entire body</tissue>
    </source>
</reference>
<gene>
    <name evidence="7" type="primary">LOC108732293</name>
</gene>
<dbReference type="GeneID" id="108732293"/>
<dbReference type="InterPro" id="IPR046346">
    <property type="entry name" value="Aminoacid_DH-like_N_sf"/>
</dbReference>
<dbReference type="KEGG" id="apln:108732293"/>
<feature type="site" description="Important for catalysis" evidence="4">
    <location>
        <position position="205"/>
    </location>
</feature>
<evidence type="ECO:0000313" key="7">
    <source>
        <dbReference type="RefSeq" id="XP_018318490.1"/>
    </source>
</evidence>
<organism evidence="6 7">
    <name type="scientific">Agrilus planipennis</name>
    <name type="common">Emerald ash borer</name>
    <name type="synonym">Agrilus marcopoli</name>
    <dbReference type="NCBI Taxonomy" id="224129"/>
    <lineage>
        <taxon>Eukaryota</taxon>
        <taxon>Metazoa</taxon>
        <taxon>Ecdysozoa</taxon>
        <taxon>Arthropoda</taxon>
        <taxon>Hexapoda</taxon>
        <taxon>Insecta</taxon>
        <taxon>Pterygota</taxon>
        <taxon>Neoptera</taxon>
        <taxon>Endopterygota</taxon>
        <taxon>Coleoptera</taxon>
        <taxon>Polyphaga</taxon>
        <taxon>Elateriformia</taxon>
        <taxon>Buprestoidea</taxon>
        <taxon>Buprestidae</taxon>
        <taxon>Agrilinae</taxon>
        <taxon>Agrilus</taxon>
    </lineage>
</organism>
<dbReference type="SMART" id="SM00839">
    <property type="entry name" value="ELFV_dehydrog"/>
    <property type="match status" value="1"/>
</dbReference>
<dbReference type="InterPro" id="IPR036291">
    <property type="entry name" value="NAD(P)-bd_dom_sf"/>
</dbReference>
<dbReference type="PIRSF" id="PIRSF000185">
    <property type="entry name" value="Glu_DH"/>
    <property type="match status" value="1"/>
</dbReference>
<dbReference type="InterPro" id="IPR006097">
    <property type="entry name" value="Glu/Leu/Phe/Val/Trp_DH_dimer"/>
</dbReference>
<keyword evidence="2 3" id="KW-0560">Oxidoreductase</keyword>
<evidence type="ECO:0000256" key="3">
    <source>
        <dbReference type="PIRNR" id="PIRNR000185"/>
    </source>
</evidence>
<evidence type="ECO:0000259" key="5">
    <source>
        <dbReference type="SMART" id="SM00839"/>
    </source>
</evidence>
<name>A0A1W4WER3_AGRPL</name>
<dbReference type="Pfam" id="PF00208">
    <property type="entry name" value="ELFV_dehydrog"/>
    <property type="match status" value="1"/>
</dbReference>